<comment type="caution">
    <text evidence="2">The sequence shown here is derived from an EMBL/GenBank/DDBJ whole genome shotgun (WGS) entry which is preliminary data.</text>
</comment>
<accession>A0AAV7Q6H9</accession>
<organism evidence="2 3">
    <name type="scientific">Pleurodeles waltl</name>
    <name type="common">Iberian ribbed newt</name>
    <dbReference type="NCBI Taxonomy" id="8319"/>
    <lineage>
        <taxon>Eukaryota</taxon>
        <taxon>Metazoa</taxon>
        <taxon>Chordata</taxon>
        <taxon>Craniata</taxon>
        <taxon>Vertebrata</taxon>
        <taxon>Euteleostomi</taxon>
        <taxon>Amphibia</taxon>
        <taxon>Batrachia</taxon>
        <taxon>Caudata</taxon>
        <taxon>Salamandroidea</taxon>
        <taxon>Salamandridae</taxon>
        <taxon>Pleurodelinae</taxon>
        <taxon>Pleurodeles</taxon>
    </lineage>
</organism>
<sequence length="52" mass="5282">VSTYQEGSLTSPAGTGHSEASRVPSHLWKQDGRGLGNTGGALGTTPGVVMDR</sequence>
<name>A0AAV7Q6H9_PLEWA</name>
<evidence type="ECO:0000313" key="2">
    <source>
        <dbReference type="EMBL" id="KAJ1133768.1"/>
    </source>
</evidence>
<protein>
    <submittedName>
        <fullName evidence="2">Uncharacterized protein</fullName>
    </submittedName>
</protein>
<feature type="compositionally biased region" description="Polar residues" evidence="1">
    <location>
        <begin position="1"/>
        <end position="13"/>
    </location>
</feature>
<dbReference type="AlphaFoldDB" id="A0AAV7Q6H9"/>
<dbReference type="Proteomes" id="UP001066276">
    <property type="component" value="Chromosome 6"/>
</dbReference>
<proteinExistence type="predicted"/>
<dbReference type="EMBL" id="JANPWB010000010">
    <property type="protein sequence ID" value="KAJ1133768.1"/>
    <property type="molecule type" value="Genomic_DNA"/>
</dbReference>
<feature type="compositionally biased region" description="Gly residues" evidence="1">
    <location>
        <begin position="33"/>
        <end position="42"/>
    </location>
</feature>
<feature type="non-terminal residue" evidence="2">
    <location>
        <position position="1"/>
    </location>
</feature>
<feature type="region of interest" description="Disordered" evidence="1">
    <location>
        <begin position="1"/>
        <end position="52"/>
    </location>
</feature>
<evidence type="ECO:0000313" key="3">
    <source>
        <dbReference type="Proteomes" id="UP001066276"/>
    </source>
</evidence>
<reference evidence="2" key="1">
    <citation type="journal article" date="2022" name="bioRxiv">
        <title>Sequencing and chromosome-scale assembly of the giantPleurodeles waltlgenome.</title>
        <authorList>
            <person name="Brown T."/>
            <person name="Elewa A."/>
            <person name="Iarovenko S."/>
            <person name="Subramanian E."/>
            <person name="Araus A.J."/>
            <person name="Petzold A."/>
            <person name="Susuki M."/>
            <person name="Suzuki K.-i.T."/>
            <person name="Hayashi T."/>
            <person name="Toyoda A."/>
            <person name="Oliveira C."/>
            <person name="Osipova E."/>
            <person name="Leigh N.D."/>
            <person name="Simon A."/>
            <person name="Yun M.H."/>
        </authorList>
    </citation>
    <scope>NUCLEOTIDE SEQUENCE</scope>
    <source>
        <strain evidence="2">20211129_DDA</strain>
        <tissue evidence="2">Liver</tissue>
    </source>
</reference>
<gene>
    <name evidence="2" type="ORF">NDU88_000244</name>
</gene>
<evidence type="ECO:0000256" key="1">
    <source>
        <dbReference type="SAM" id="MobiDB-lite"/>
    </source>
</evidence>
<feature type="non-terminal residue" evidence="2">
    <location>
        <position position="52"/>
    </location>
</feature>
<keyword evidence="3" id="KW-1185">Reference proteome</keyword>
<feature type="compositionally biased region" description="Low complexity" evidence="1">
    <location>
        <begin position="43"/>
        <end position="52"/>
    </location>
</feature>